<accession>A0A8J5SKU3</accession>
<dbReference type="OrthoDB" id="656694at2759"/>
<dbReference type="AlphaFoldDB" id="A0A8J5SKU3"/>
<gene>
    <name evidence="4" type="ORF">GUJ93_ZPchr0003g18123</name>
</gene>
<evidence type="ECO:0000256" key="2">
    <source>
        <dbReference type="SAM" id="Phobius"/>
    </source>
</evidence>
<keyword evidence="2" id="KW-0812">Transmembrane</keyword>
<dbReference type="Pfam" id="PF23635">
    <property type="entry name" value="Beta-prop_AT5G49610-like"/>
    <property type="match status" value="1"/>
</dbReference>
<dbReference type="SMART" id="SM00256">
    <property type="entry name" value="FBOX"/>
    <property type="match status" value="1"/>
</dbReference>
<sequence>MPSTVLVRRRARARSRSPPGEFGCERRTRPRLEEESGRGGQDGREEMVSSLPDDMLVEVFKRLSPPTDIVRCAVVCRRWRVLVSSAGCLSAPPPHFGFFRNYGPSPLPPFVPTAGVGLDLDPGVLSVPRACGAVLVDCRGRRLLLRELGAGSARELKLLVCNPLGKTSVRLPSRYIAGHKVACCALVLGENAAFRVVVVLFAAALAHFDILVYSSVASAWEAATGSLKKSMNPRQGPSVVIGDVVYKLQTEDNYIMAVDVNKMTLSAVPLPNIGMLLYAGNHWIGKTATGRLCLFALREQLNLAVWVLEEPGKWVVRLAVNLRGLMNPAAVGDLSHMKLSAKISDQLRGCKLVSFGAFCEGTGALFFVMADWVVVLNMATWRMERLWRNTDESTPLGDVFPLEMMAWPPSRGNLVKKE</sequence>
<feature type="compositionally biased region" description="Basic and acidic residues" evidence="1">
    <location>
        <begin position="23"/>
        <end position="47"/>
    </location>
</feature>
<dbReference type="PROSITE" id="PS50181">
    <property type="entry name" value="FBOX"/>
    <property type="match status" value="1"/>
</dbReference>
<dbReference type="EMBL" id="JAAALK010000286">
    <property type="protein sequence ID" value="KAG8062440.1"/>
    <property type="molecule type" value="Genomic_DNA"/>
</dbReference>
<reference evidence="4" key="2">
    <citation type="submission" date="2021-02" db="EMBL/GenBank/DDBJ databases">
        <authorList>
            <person name="Kimball J.A."/>
            <person name="Haas M.W."/>
            <person name="Macchietto M."/>
            <person name="Kono T."/>
            <person name="Duquette J."/>
            <person name="Shao M."/>
        </authorList>
    </citation>
    <scope>NUCLEOTIDE SEQUENCE</scope>
    <source>
        <tissue evidence="4">Fresh leaf tissue</tissue>
    </source>
</reference>
<evidence type="ECO:0000256" key="1">
    <source>
        <dbReference type="SAM" id="MobiDB-lite"/>
    </source>
</evidence>
<reference evidence="4" key="1">
    <citation type="journal article" date="2021" name="bioRxiv">
        <title>Whole Genome Assembly and Annotation of Northern Wild Rice, Zizania palustris L., Supports a Whole Genome Duplication in the Zizania Genus.</title>
        <authorList>
            <person name="Haas M."/>
            <person name="Kono T."/>
            <person name="Macchietto M."/>
            <person name="Millas R."/>
            <person name="McGilp L."/>
            <person name="Shao M."/>
            <person name="Duquette J."/>
            <person name="Hirsch C.N."/>
            <person name="Kimball J."/>
        </authorList>
    </citation>
    <scope>NUCLEOTIDE SEQUENCE</scope>
    <source>
        <tissue evidence="4">Fresh leaf tissue</tissue>
    </source>
</reference>
<dbReference type="Proteomes" id="UP000729402">
    <property type="component" value="Unassembled WGS sequence"/>
</dbReference>
<dbReference type="Pfam" id="PF12937">
    <property type="entry name" value="F-box-like"/>
    <property type="match status" value="1"/>
</dbReference>
<keyword evidence="2" id="KW-0472">Membrane</keyword>
<comment type="caution">
    <text evidence="4">The sequence shown here is derived from an EMBL/GenBank/DDBJ whole genome shotgun (WGS) entry which is preliminary data.</text>
</comment>
<dbReference type="PANTHER" id="PTHR33207">
    <property type="entry name" value="F-BOX DOMAIN CONTAINING PROTEIN-RELATED"/>
    <property type="match status" value="1"/>
</dbReference>
<dbReference type="CDD" id="cd09917">
    <property type="entry name" value="F-box_SF"/>
    <property type="match status" value="1"/>
</dbReference>
<keyword evidence="2" id="KW-1133">Transmembrane helix</keyword>
<dbReference type="InterPro" id="IPR001810">
    <property type="entry name" value="F-box_dom"/>
</dbReference>
<evidence type="ECO:0000259" key="3">
    <source>
        <dbReference type="PROSITE" id="PS50181"/>
    </source>
</evidence>
<organism evidence="4 5">
    <name type="scientific">Zizania palustris</name>
    <name type="common">Northern wild rice</name>
    <dbReference type="NCBI Taxonomy" id="103762"/>
    <lineage>
        <taxon>Eukaryota</taxon>
        <taxon>Viridiplantae</taxon>
        <taxon>Streptophyta</taxon>
        <taxon>Embryophyta</taxon>
        <taxon>Tracheophyta</taxon>
        <taxon>Spermatophyta</taxon>
        <taxon>Magnoliopsida</taxon>
        <taxon>Liliopsida</taxon>
        <taxon>Poales</taxon>
        <taxon>Poaceae</taxon>
        <taxon>BOP clade</taxon>
        <taxon>Oryzoideae</taxon>
        <taxon>Oryzeae</taxon>
        <taxon>Zizaniinae</taxon>
        <taxon>Zizania</taxon>
    </lineage>
</organism>
<feature type="domain" description="F-box" evidence="3">
    <location>
        <begin position="45"/>
        <end position="102"/>
    </location>
</feature>
<name>A0A8J5SKU3_ZIZPA</name>
<evidence type="ECO:0000313" key="4">
    <source>
        <dbReference type="EMBL" id="KAG8062440.1"/>
    </source>
</evidence>
<proteinExistence type="predicted"/>
<protein>
    <recommendedName>
        <fullName evidence="3">F-box domain-containing protein</fullName>
    </recommendedName>
</protein>
<keyword evidence="5" id="KW-1185">Reference proteome</keyword>
<feature type="transmembrane region" description="Helical" evidence="2">
    <location>
        <begin position="352"/>
        <end position="379"/>
    </location>
</feature>
<feature type="region of interest" description="Disordered" evidence="1">
    <location>
        <begin position="1"/>
        <end position="47"/>
    </location>
</feature>
<evidence type="ECO:0000313" key="5">
    <source>
        <dbReference type="Proteomes" id="UP000729402"/>
    </source>
</evidence>
<dbReference type="InterPro" id="IPR056594">
    <property type="entry name" value="AT5G49610-like_b-prop"/>
</dbReference>